<keyword evidence="4" id="KW-0479">Metal-binding</keyword>
<dbReference type="Proteomes" id="UP000636505">
    <property type="component" value="Unassembled WGS sequence"/>
</dbReference>
<keyword evidence="2" id="KW-0285">Flavoprotein</keyword>
<evidence type="ECO:0000313" key="11">
    <source>
        <dbReference type="Proteomes" id="UP000636505"/>
    </source>
</evidence>
<evidence type="ECO:0000256" key="1">
    <source>
        <dbReference type="ARBA" id="ARBA00001974"/>
    </source>
</evidence>
<dbReference type="GO" id="GO:0051537">
    <property type="term" value="F:2 iron, 2 sulfur cluster binding"/>
    <property type="evidence" value="ECO:0007669"/>
    <property type="project" value="UniProtKB-KW"/>
</dbReference>
<dbReference type="Gene3D" id="3.30.390.30">
    <property type="match status" value="1"/>
</dbReference>
<keyword evidence="11" id="KW-1185">Reference proteome</keyword>
<dbReference type="InterPro" id="IPR036188">
    <property type="entry name" value="FAD/NAD-bd_sf"/>
</dbReference>
<organism evidence="10 11">
    <name type="scientific">Vasconcelosia minhoensis LEGE 07310</name>
    <dbReference type="NCBI Taxonomy" id="915328"/>
    <lineage>
        <taxon>Bacteria</taxon>
        <taxon>Bacillati</taxon>
        <taxon>Cyanobacteriota</taxon>
        <taxon>Cyanophyceae</taxon>
        <taxon>Nodosilineales</taxon>
        <taxon>Cymatolegaceae</taxon>
        <taxon>Vasconcelosia</taxon>
        <taxon>Vasconcelosia minhoensis</taxon>
    </lineage>
</organism>
<dbReference type="GO" id="GO:0004497">
    <property type="term" value="F:monooxygenase activity"/>
    <property type="evidence" value="ECO:0007669"/>
    <property type="project" value="UniProtKB-ARBA"/>
</dbReference>
<dbReference type="AlphaFoldDB" id="A0A8J7APM4"/>
<dbReference type="SUPFAM" id="SSF51905">
    <property type="entry name" value="FAD/NAD(P)-binding domain"/>
    <property type="match status" value="2"/>
</dbReference>
<dbReference type="PRINTS" id="PR00411">
    <property type="entry name" value="PNDRDTASEI"/>
</dbReference>
<evidence type="ECO:0000256" key="4">
    <source>
        <dbReference type="ARBA" id="ARBA00022723"/>
    </source>
</evidence>
<keyword evidence="7" id="KW-0408">Iron</keyword>
<dbReference type="GO" id="GO:0016651">
    <property type="term" value="F:oxidoreductase activity, acting on NAD(P)H"/>
    <property type="evidence" value="ECO:0007669"/>
    <property type="project" value="TreeGrafter"/>
</dbReference>
<dbReference type="GO" id="GO:0016705">
    <property type="term" value="F:oxidoreductase activity, acting on paired donors, with incorporation or reduction of molecular oxygen"/>
    <property type="evidence" value="ECO:0007669"/>
    <property type="project" value="UniProtKB-ARBA"/>
</dbReference>
<evidence type="ECO:0000259" key="9">
    <source>
        <dbReference type="PROSITE" id="PS51296"/>
    </source>
</evidence>
<dbReference type="Pfam" id="PF07992">
    <property type="entry name" value="Pyr_redox_2"/>
    <property type="match status" value="1"/>
</dbReference>
<dbReference type="PROSITE" id="PS51296">
    <property type="entry name" value="RIESKE"/>
    <property type="match status" value="1"/>
</dbReference>
<evidence type="ECO:0000313" key="10">
    <source>
        <dbReference type="EMBL" id="MBE9079020.1"/>
    </source>
</evidence>
<dbReference type="InterPro" id="IPR050446">
    <property type="entry name" value="FAD-oxidoreductase/Apoptosis"/>
</dbReference>
<dbReference type="GO" id="GO:0005737">
    <property type="term" value="C:cytoplasm"/>
    <property type="evidence" value="ECO:0007669"/>
    <property type="project" value="TreeGrafter"/>
</dbReference>
<dbReference type="InterPro" id="IPR036922">
    <property type="entry name" value="Rieske_2Fe-2S_sf"/>
</dbReference>
<dbReference type="SUPFAM" id="SSF50022">
    <property type="entry name" value="ISP domain"/>
    <property type="match status" value="1"/>
</dbReference>
<dbReference type="InterPro" id="IPR028202">
    <property type="entry name" value="Reductase_C"/>
</dbReference>
<dbReference type="EMBL" id="JADEXG010000045">
    <property type="protein sequence ID" value="MBE9079020.1"/>
    <property type="molecule type" value="Genomic_DNA"/>
</dbReference>
<dbReference type="PANTHER" id="PTHR43557:SF2">
    <property type="entry name" value="RIESKE DOMAIN-CONTAINING PROTEIN-RELATED"/>
    <property type="match status" value="1"/>
</dbReference>
<comment type="cofactor">
    <cofactor evidence="1">
        <name>FAD</name>
        <dbReference type="ChEBI" id="CHEBI:57692"/>
    </cofactor>
</comment>
<reference evidence="10" key="1">
    <citation type="submission" date="2020-10" db="EMBL/GenBank/DDBJ databases">
        <authorList>
            <person name="Castelo-Branco R."/>
            <person name="Eusebio N."/>
            <person name="Adriana R."/>
            <person name="Vieira A."/>
            <person name="Brugerolle De Fraissinette N."/>
            <person name="Rezende De Castro R."/>
            <person name="Schneider M.P."/>
            <person name="Vasconcelos V."/>
            <person name="Leao P.N."/>
        </authorList>
    </citation>
    <scope>NUCLEOTIDE SEQUENCE</scope>
    <source>
        <strain evidence="10">LEGE 07310</strain>
    </source>
</reference>
<dbReference type="PANTHER" id="PTHR43557">
    <property type="entry name" value="APOPTOSIS-INDUCING FACTOR 1"/>
    <property type="match status" value="1"/>
</dbReference>
<evidence type="ECO:0000256" key="8">
    <source>
        <dbReference type="ARBA" id="ARBA00023014"/>
    </source>
</evidence>
<evidence type="ECO:0000256" key="3">
    <source>
        <dbReference type="ARBA" id="ARBA00022714"/>
    </source>
</evidence>
<dbReference type="PRINTS" id="PR00368">
    <property type="entry name" value="FADPNR"/>
</dbReference>
<evidence type="ECO:0000256" key="5">
    <source>
        <dbReference type="ARBA" id="ARBA00022827"/>
    </source>
</evidence>
<feature type="domain" description="Rieske" evidence="9">
    <location>
        <begin position="5"/>
        <end position="100"/>
    </location>
</feature>
<dbReference type="Gene3D" id="2.102.10.10">
    <property type="entry name" value="Rieske [2Fe-2S] iron-sulphur domain"/>
    <property type="match status" value="1"/>
</dbReference>
<dbReference type="RefSeq" id="WP_193909523.1">
    <property type="nucleotide sequence ID" value="NZ_JADEXG010000045.1"/>
</dbReference>
<keyword evidence="3" id="KW-0001">2Fe-2S</keyword>
<keyword evidence="6" id="KW-0560">Oxidoreductase</keyword>
<comment type="caution">
    <text evidence="10">The sequence shown here is derived from an EMBL/GenBank/DDBJ whole genome shotgun (WGS) entry which is preliminary data.</text>
</comment>
<keyword evidence="5" id="KW-0274">FAD</keyword>
<evidence type="ECO:0000256" key="7">
    <source>
        <dbReference type="ARBA" id="ARBA00023004"/>
    </source>
</evidence>
<keyword evidence="8" id="KW-0411">Iron-sulfur</keyword>
<evidence type="ECO:0000256" key="6">
    <source>
        <dbReference type="ARBA" id="ARBA00023002"/>
    </source>
</evidence>
<dbReference type="GO" id="GO:0046872">
    <property type="term" value="F:metal ion binding"/>
    <property type="evidence" value="ECO:0007669"/>
    <property type="project" value="UniProtKB-KW"/>
</dbReference>
<dbReference type="Pfam" id="PF14759">
    <property type="entry name" value="Reductase_C"/>
    <property type="match status" value="1"/>
</dbReference>
<protein>
    <submittedName>
        <fullName evidence="10">FAD-dependent oxidoreductase</fullName>
    </submittedName>
</protein>
<dbReference type="InterPro" id="IPR016156">
    <property type="entry name" value="FAD/NAD-linked_Rdtase_dimer_sf"/>
</dbReference>
<sequence length="536" mass="57681">MSQEVAVCSASELSAGQMKQFTVAETDILLANVRGEFHATGAYCTHYGAPLEKGILQGARAVCPWHNACYDLSTGDQLEPPGCNALTHFSTQVKDGQVWLTLPDTPEQQRLPEMAQAEPAADGRTFVIIGAGAAGQAAAEGLRQAGFKGRVLLLTEESELPYDRTKLSKATLQNGDADAEPSLLRSLDFYATYGIEVQTGQTVSRVDPAAKAVYFEEGRSLSYDQLLVATGGQARQLDLSGTDLAGVYTLRRASDLRQILKTVGSAQQAVVIGSSFIGMEAASSLAQRGLAVTVVSPDAVPFEKILGAEVGQLFQEMHEEHGVQFRLGMKATEFKGGNKGGDKGGNRVESVVLESGETLPAELVIVGVGVKPATDFLSALSLHEKDQSVPVNQYLQATDGIYAAGDIARFPDALTGEPVRIEHWRLAEQHGKTAALNMAGVATPFDGIPFFWTGQFDLKMRYVGHAEDWDDLIVQGSLEERKFLAFYCQANQVRAVAGCGRDRDIAAISELMRLRQLPAADSLSHTDINWTEKLTS</sequence>
<evidence type="ECO:0000256" key="2">
    <source>
        <dbReference type="ARBA" id="ARBA00022630"/>
    </source>
</evidence>
<accession>A0A8J7APM4</accession>
<dbReference type="Pfam" id="PF00355">
    <property type="entry name" value="Rieske"/>
    <property type="match status" value="1"/>
</dbReference>
<name>A0A8J7APM4_9CYAN</name>
<gene>
    <name evidence="10" type="ORF">IQ241_17240</name>
</gene>
<dbReference type="Gene3D" id="3.50.50.60">
    <property type="entry name" value="FAD/NAD(P)-binding domain"/>
    <property type="match status" value="2"/>
</dbReference>
<proteinExistence type="predicted"/>
<dbReference type="InterPro" id="IPR017941">
    <property type="entry name" value="Rieske_2Fe-2S"/>
</dbReference>
<dbReference type="SUPFAM" id="SSF55424">
    <property type="entry name" value="FAD/NAD-linked reductases, dimerisation (C-terminal) domain"/>
    <property type="match status" value="1"/>
</dbReference>
<dbReference type="InterPro" id="IPR023753">
    <property type="entry name" value="FAD/NAD-binding_dom"/>
</dbReference>